<dbReference type="InterPro" id="IPR026444">
    <property type="entry name" value="Secre_tail"/>
</dbReference>
<proteinExistence type="predicted"/>
<dbReference type="Pfam" id="PF18962">
    <property type="entry name" value="Por_Secre_tail"/>
    <property type="match status" value="1"/>
</dbReference>
<evidence type="ECO:0000313" key="6">
    <source>
        <dbReference type="Proteomes" id="UP000233435"/>
    </source>
</evidence>
<feature type="domain" description="Peptidase M43 pregnancy-associated plasma-A" evidence="3">
    <location>
        <begin position="176"/>
        <end position="296"/>
    </location>
</feature>
<dbReference type="AlphaFoldDB" id="A0A2N3HKZ4"/>
<dbReference type="InterPro" id="IPR008754">
    <property type="entry name" value="Peptidase_M43"/>
</dbReference>
<gene>
    <name evidence="5" type="ORF">CSW08_07035</name>
</gene>
<feature type="chain" id="PRO_5014949964" description="Secretion system C-terminal sorting domain-containing protein" evidence="2">
    <location>
        <begin position="29"/>
        <end position="392"/>
    </location>
</feature>
<reference evidence="5 6" key="1">
    <citation type="submission" date="2017-12" db="EMBL/GenBank/DDBJ databases">
        <title>Confluentibacter flavum sp. nov., isolated from the saline lake.</title>
        <authorList>
            <person name="Yu L."/>
        </authorList>
    </citation>
    <scope>NUCLEOTIDE SEQUENCE [LARGE SCALE GENOMIC DNA]</scope>
    <source>
        <strain evidence="5 6">3B</strain>
    </source>
</reference>
<dbReference type="EMBL" id="PJEO01000018">
    <property type="protein sequence ID" value="PKQ45601.1"/>
    <property type="molecule type" value="Genomic_DNA"/>
</dbReference>
<sequence length="392" mass="43705">MFRPPMNLFKTKISILLVSMSLSTTFHLSSQNNSDYSCGTTTSTESLEFYNSIRSEINKSEKSFMAKSSSAKGAHDIKVEHIPIKAHIIRTSQGSYGLDVDDLNQTIDNLNALFKDIYIQFSLSGNINYIDNDAFYHFNKSDESELTKNNYTEGALNIYFANNLKNESNNNICGYANITKNTNIIFMQNSCAINDSSLAHEIGHILSLIHTHGPNDDMTTELVNGNNCDTDGDGICDTPADPKLGSNNLDSCNYIGIETDANGDKYQPDTYNMMSYSYKGCRTQFSNQQKARMYAFFQFIKMQFTEATTEDDKATSSLAQIKIYPNPVSNGTLNIHSAIDSATDYQISNFYGQVLSQGQLTNKQIDVNNLSSGTYLLILNNGNSRVVKKFVK</sequence>
<accession>A0A2N3HKZ4</accession>
<comment type="caution">
    <text evidence="5">The sequence shown here is derived from an EMBL/GenBank/DDBJ whole genome shotgun (WGS) entry which is preliminary data.</text>
</comment>
<feature type="domain" description="Secretion system C-terminal sorting" evidence="4">
    <location>
        <begin position="323"/>
        <end position="391"/>
    </location>
</feature>
<dbReference type="SUPFAM" id="SSF55486">
    <property type="entry name" value="Metalloproteases ('zincins'), catalytic domain"/>
    <property type="match status" value="1"/>
</dbReference>
<dbReference type="GO" id="GO:0008237">
    <property type="term" value="F:metallopeptidase activity"/>
    <property type="evidence" value="ECO:0007669"/>
    <property type="project" value="InterPro"/>
</dbReference>
<organism evidence="5 6">
    <name type="scientific">Confluentibacter flavum</name>
    <dbReference type="NCBI Taxonomy" id="1909700"/>
    <lineage>
        <taxon>Bacteria</taxon>
        <taxon>Pseudomonadati</taxon>
        <taxon>Bacteroidota</taxon>
        <taxon>Flavobacteriia</taxon>
        <taxon>Flavobacteriales</taxon>
        <taxon>Flavobacteriaceae</taxon>
        <taxon>Confluentibacter</taxon>
    </lineage>
</organism>
<name>A0A2N3HKZ4_9FLAO</name>
<dbReference type="OrthoDB" id="6278496at2"/>
<feature type="signal peptide" evidence="2">
    <location>
        <begin position="1"/>
        <end position="28"/>
    </location>
</feature>
<evidence type="ECO:0000259" key="4">
    <source>
        <dbReference type="Pfam" id="PF18962"/>
    </source>
</evidence>
<dbReference type="NCBIfam" id="TIGR04183">
    <property type="entry name" value="Por_Secre_tail"/>
    <property type="match status" value="1"/>
</dbReference>
<dbReference type="Proteomes" id="UP000233435">
    <property type="component" value="Unassembled WGS sequence"/>
</dbReference>
<evidence type="ECO:0000259" key="3">
    <source>
        <dbReference type="Pfam" id="PF05572"/>
    </source>
</evidence>
<keyword evidence="1 2" id="KW-0732">Signal</keyword>
<evidence type="ECO:0000313" key="5">
    <source>
        <dbReference type="EMBL" id="PKQ45601.1"/>
    </source>
</evidence>
<keyword evidence="6" id="KW-1185">Reference proteome</keyword>
<evidence type="ECO:0000256" key="1">
    <source>
        <dbReference type="ARBA" id="ARBA00022729"/>
    </source>
</evidence>
<evidence type="ECO:0000256" key="2">
    <source>
        <dbReference type="SAM" id="SignalP"/>
    </source>
</evidence>
<dbReference type="Pfam" id="PF05572">
    <property type="entry name" value="Peptidase_M43"/>
    <property type="match status" value="1"/>
</dbReference>
<dbReference type="Gene3D" id="3.40.390.10">
    <property type="entry name" value="Collagenase (Catalytic Domain)"/>
    <property type="match status" value="1"/>
</dbReference>
<dbReference type="InterPro" id="IPR024079">
    <property type="entry name" value="MetalloPept_cat_dom_sf"/>
</dbReference>
<protein>
    <recommendedName>
        <fullName evidence="7">Secretion system C-terminal sorting domain-containing protein</fullName>
    </recommendedName>
</protein>
<evidence type="ECO:0008006" key="7">
    <source>
        <dbReference type="Google" id="ProtNLM"/>
    </source>
</evidence>